<dbReference type="Proteomes" id="UP000438476">
    <property type="component" value="Unassembled WGS sequence"/>
</dbReference>
<name>A0A6I4T4P3_9SPHN</name>
<feature type="chain" id="PRO_5026229516" evidence="1">
    <location>
        <begin position="24"/>
        <end position="101"/>
    </location>
</feature>
<protein>
    <submittedName>
        <fullName evidence="2">UrcA family protein</fullName>
    </submittedName>
</protein>
<evidence type="ECO:0000313" key="2">
    <source>
        <dbReference type="EMBL" id="MXO65867.1"/>
    </source>
</evidence>
<evidence type="ECO:0000256" key="1">
    <source>
        <dbReference type="SAM" id="SignalP"/>
    </source>
</evidence>
<organism evidence="2 3">
    <name type="scientific">Altericroceibacterium endophyticum</name>
    <dbReference type="NCBI Taxonomy" id="1808508"/>
    <lineage>
        <taxon>Bacteria</taxon>
        <taxon>Pseudomonadati</taxon>
        <taxon>Pseudomonadota</taxon>
        <taxon>Alphaproteobacteria</taxon>
        <taxon>Sphingomonadales</taxon>
        <taxon>Erythrobacteraceae</taxon>
        <taxon>Altericroceibacterium</taxon>
    </lineage>
</organism>
<keyword evidence="1" id="KW-0732">Signal</keyword>
<dbReference type="AlphaFoldDB" id="A0A6I4T4P3"/>
<gene>
    <name evidence="2" type="ORF">GRI91_08875</name>
</gene>
<evidence type="ECO:0000313" key="3">
    <source>
        <dbReference type="Proteomes" id="UP000438476"/>
    </source>
</evidence>
<sequence length="101" mass="10696">MRTLIAAAAATLALAGAASSASAESVTVRIDYSDLDLTSTADQAKLEQRIEVAVDDACQKPDIRNLRGRSYWRACREAAYGAAQDEAKRTVAMAKSDSADS</sequence>
<keyword evidence="3" id="KW-1185">Reference proteome</keyword>
<proteinExistence type="predicted"/>
<accession>A0A6I4T4P3</accession>
<feature type="signal peptide" evidence="1">
    <location>
        <begin position="1"/>
        <end position="23"/>
    </location>
</feature>
<reference evidence="2 3" key="1">
    <citation type="submission" date="2019-12" db="EMBL/GenBank/DDBJ databases">
        <title>Genomic-based taxomic classification of the family Erythrobacteraceae.</title>
        <authorList>
            <person name="Xu L."/>
        </authorList>
    </citation>
    <scope>NUCLEOTIDE SEQUENCE [LARGE SCALE GENOMIC DNA]</scope>
    <source>
        <strain evidence="2 3">LMG 29518</strain>
    </source>
</reference>
<dbReference type="EMBL" id="WTYT01000003">
    <property type="protein sequence ID" value="MXO65867.1"/>
    <property type="molecule type" value="Genomic_DNA"/>
</dbReference>
<dbReference type="InterPro" id="IPR030972">
    <property type="entry name" value="UrcA_uranyl"/>
</dbReference>
<dbReference type="NCBIfam" id="TIGR04433">
    <property type="entry name" value="UrcA_uranyl"/>
    <property type="match status" value="1"/>
</dbReference>
<comment type="caution">
    <text evidence="2">The sequence shown here is derived from an EMBL/GenBank/DDBJ whole genome shotgun (WGS) entry which is preliminary data.</text>
</comment>
<dbReference type="OrthoDB" id="7429105at2"/>
<dbReference type="RefSeq" id="WP_160736283.1">
    <property type="nucleotide sequence ID" value="NZ_WTYT01000003.1"/>
</dbReference>